<dbReference type="STRING" id="1385514.N782_21480"/>
<evidence type="ECO:0000313" key="5">
    <source>
        <dbReference type="Proteomes" id="UP000030147"/>
    </source>
</evidence>
<comment type="caution">
    <text evidence="4">The sequence shown here is derived from an EMBL/GenBank/DDBJ whole genome shotgun (WGS) entry which is preliminary data.</text>
</comment>
<evidence type="ECO:0000256" key="3">
    <source>
        <dbReference type="SAM" id="MobiDB-lite"/>
    </source>
</evidence>
<dbReference type="AlphaFoldDB" id="A0A0A2T9R9"/>
<dbReference type="eggNOG" id="COG1028">
    <property type="taxonomic scope" value="Bacteria"/>
</dbReference>
<dbReference type="CDD" id="cd05355">
    <property type="entry name" value="SDR_c1"/>
    <property type="match status" value="1"/>
</dbReference>
<dbReference type="GO" id="GO:0008206">
    <property type="term" value="P:bile acid metabolic process"/>
    <property type="evidence" value="ECO:0007669"/>
    <property type="project" value="UniProtKB-ARBA"/>
</dbReference>
<organism evidence="4 5">
    <name type="scientific">Pontibacillus yanchengensis Y32</name>
    <dbReference type="NCBI Taxonomy" id="1385514"/>
    <lineage>
        <taxon>Bacteria</taxon>
        <taxon>Bacillati</taxon>
        <taxon>Bacillota</taxon>
        <taxon>Bacilli</taxon>
        <taxon>Bacillales</taxon>
        <taxon>Bacillaceae</taxon>
        <taxon>Pontibacillus</taxon>
    </lineage>
</organism>
<dbReference type="PRINTS" id="PR00080">
    <property type="entry name" value="SDRFAMILY"/>
</dbReference>
<dbReference type="PANTHER" id="PTHR48107:SF16">
    <property type="entry name" value="NADPH-DEPENDENT ALDEHYDE REDUCTASE 1, CHLOROPLASTIC"/>
    <property type="match status" value="1"/>
</dbReference>
<gene>
    <name evidence="4" type="ORF">N782_21480</name>
</gene>
<reference evidence="4 5" key="1">
    <citation type="journal article" date="2015" name="Stand. Genomic Sci.">
        <title>High quality draft genome sequence of the moderately halophilic bacterium Pontibacillus yanchengensis Y32(T) and comparison among Pontibacillus genomes.</title>
        <authorList>
            <person name="Huang J."/>
            <person name="Qiao Z.X."/>
            <person name="Tang J.W."/>
            <person name="Wang G."/>
        </authorList>
    </citation>
    <scope>NUCLEOTIDE SEQUENCE [LARGE SCALE GENOMIC DNA]</scope>
    <source>
        <strain evidence="4 5">Y32</strain>
    </source>
</reference>
<dbReference type="InterPro" id="IPR020904">
    <property type="entry name" value="Sc_DH/Rdtase_CS"/>
</dbReference>
<feature type="compositionally biased region" description="Polar residues" evidence="3">
    <location>
        <begin position="10"/>
        <end position="20"/>
    </location>
</feature>
<keyword evidence="5" id="KW-1185">Reference proteome</keyword>
<accession>A0A0A2T9R9</accession>
<comment type="similarity">
    <text evidence="1">Belongs to the short-chain dehydrogenases/reductases (SDR) family.</text>
</comment>
<feature type="region of interest" description="Disordered" evidence="3">
    <location>
        <begin position="1"/>
        <end position="39"/>
    </location>
</feature>
<keyword evidence="2" id="KW-0560">Oxidoreductase</keyword>
<dbReference type="Proteomes" id="UP000030147">
    <property type="component" value="Unassembled WGS sequence"/>
</dbReference>
<evidence type="ECO:0000313" key="4">
    <source>
        <dbReference type="EMBL" id="KGP70811.1"/>
    </source>
</evidence>
<dbReference type="GO" id="GO:0016614">
    <property type="term" value="F:oxidoreductase activity, acting on CH-OH group of donors"/>
    <property type="evidence" value="ECO:0007669"/>
    <property type="project" value="UniProtKB-ARBA"/>
</dbReference>
<dbReference type="PROSITE" id="PS00061">
    <property type="entry name" value="ADH_SHORT"/>
    <property type="match status" value="1"/>
</dbReference>
<evidence type="ECO:0000256" key="1">
    <source>
        <dbReference type="ARBA" id="ARBA00006484"/>
    </source>
</evidence>
<dbReference type="EMBL" id="AVBF01000113">
    <property type="protein sequence ID" value="KGP70811.1"/>
    <property type="molecule type" value="Genomic_DNA"/>
</dbReference>
<dbReference type="Pfam" id="PF13561">
    <property type="entry name" value="adh_short_C2"/>
    <property type="match status" value="1"/>
</dbReference>
<protein>
    <submittedName>
        <fullName evidence="4">Short-chain dehydrogenase</fullName>
    </submittedName>
</protein>
<evidence type="ECO:0000256" key="2">
    <source>
        <dbReference type="ARBA" id="ARBA00023002"/>
    </source>
</evidence>
<dbReference type="SUPFAM" id="SSF51735">
    <property type="entry name" value="NAD(P)-binding Rossmann-fold domains"/>
    <property type="match status" value="1"/>
</dbReference>
<dbReference type="OrthoDB" id="9803333at2"/>
<dbReference type="Gene3D" id="3.40.50.720">
    <property type="entry name" value="NAD(P)-binding Rossmann-like Domain"/>
    <property type="match status" value="1"/>
</dbReference>
<dbReference type="NCBIfam" id="NF005214">
    <property type="entry name" value="PRK06701.1"/>
    <property type="match status" value="1"/>
</dbReference>
<dbReference type="InterPro" id="IPR036291">
    <property type="entry name" value="NAD(P)-bd_dom_sf"/>
</dbReference>
<sequence length="290" mass="31496">MSNRFDRQTEGQPKQEQQRQPGYENPMNPSPLHADEDYQSGNKLKGKVALITGADSGIGRSVAIGYAKEGADVAISYLDEHEDAEDTKAKIEAEGQCAVLLPGDVGDESTCKQLVKQTVDQLGKLDVLVNNAAEQHPTDDIENITAEQLEQTFRTNVFSMFHMTKAALPHLKQGSSIINTASINPYVGNEHLVDYTSSKGAVVAFTRSMARQLVNRGIRVNGIAPGPIWTPLIPATFNEEKVSEFGKSTLMGRPGQPVEHVGSYVLLASDDSTYMTGQFIHINGGMFTSS</sequence>
<dbReference type="FunFam" id="3.40.50.720:FF:000084">
    <property type="entry name" value="Short-chain dehydrogenase reductase"/>
    <property type="match status" value="1"/>
</dbReference>
<proteinExistence type="inferred from homology"/>
<name>A0A0A2T9R9_9BACI</name>
<dbReference type="RefSeq" id="WP_036824760.1">
    <property type="nucleotide sequence ID" value="NZ_AVBF01000113.1"/>
</dbReference>
<dbReference type="InterPro" id="IPR002347">
    <property type="entry name" value="SDR_fam"/>
</dbReference>
<dbReference type="PRINTS" id="PR00081">
    <property type="entry name" value="GDHRDH"/>
</dbReference>
<dbReference type="PANTHER" id="PTHR48107">
    <property type="entry name" value="NADPH-DEPENDENT ALDEHYDE REDUCTASE-LIKE PROTEIN, CHLOROPLASTIC-RELATED"/>
    <property type="match status" value="1"/>
</dbReference>